<evidence type="ECO:0000256" key="5">
    <source>
        <dbReference type="ARBA" id="ARBA00023136"/>
    </source>
</evidence>
<dbReference type="PANTHER" id="PTHR46608">
    <property type="entry name" value="T-CELL IMMUNOGLOBULIN AND MUCIN DOMAIN-CONTAINING PROTEIN 4"/>
    <property type="match status" value="1"/>
</dbReference>
<dbReference type="Pfam" id="PF00041">
    <property type="entry name" value="fn3"/>
    <property type="match status" value="1"/>
</dbReference>
<dbReference type="InterPro" id="IPR036116">
    <property type="entry name" value="FN3_sf"/>
</dbReference>
<feature type="domain" description="Fibronectin type-III" evidence="13">
    <location>
        <begin position="231"/>
        <end position="331"/>
    </location>
</feature>
<evidence type="ECO:0000256" key="6">
    <source>
        <dbReference type="ARBA" id="ARBA00023157"/>
    </source>
</evidence>
<keyword evidence="4 10" id="KW-1133">Transmembrane helix</keyword>
<dbReference type="Pfam" id="PF07686">
    <property type="entry name" value="V-set"/>
    <property type="match status" value="1"/>
</dbReference>
<sequence>MTALKSCFLFCIFLDFVCAESLEAFVGQAVTIACNYDAKYYGKLAVCWGKGFIPNRGCANEVIRTDGTEVTSRASERYVLFGNLEDGDVSLTIRQLQETDSGTYGCRVDIPGWFNDHKHETLLNVVPARPNPPKVEPREVKEEAITVRWSPVFDGGRPVLLYRIDLKNKLAPWDTALRTELYDPSLTQVTLVDLRPAKAYNLRMFAVNSVGISESSNVITVTTKEAAPEGPPQEMHLVALSPRSIRVTWKAPRSDLRNGVVRSYRVSYREYNPADQQFRQWQYMSVTAEGNQTTKAPSVGTISPNTKDISAVTRTTLKTPTTTSAFATVWASTSSSFNLGSPEPPIIELKSVKEGVISLLWSPGAEGSSPITSFSLEYKVVNGYHYRDQTLLVQYSNVARNTVGKSKASNVLTLTVEEKGQQKDVSVSTLSTDTRAISAEDNQSGHLAAILVPLLLVLIIVAVIGTWQIRRIRQKKGTLSMWLGNGALRYRGAGSLQESL</sequence>
<dbReference type="SUPFAM" id="SSF48726">
    <property type="entry name" value="Immunoglobulin"/>
    <property type="match status" value="1"/>
</dbReference>
<evidence type="ECO:0000259" key="12">
    <source>
        <dbReference type="PROSITE" id="PS50835"/>
    </source>
</evidence>
<dbReference type="PANTHER" id="PTHR46608:SF3">
    <property type="entry name" value="T-CELL IMMUNOGLOBULIN AND MUCIN DOMAIN-CONTAINING PROTEIN 4"/>
    <property type="match status" value="1"/>
</dbReference>
<keyword evidence="15" id="KW-1185">Reference proteome</keyword>
<dbReference type="PROSITE" id="PS50853">
    <property type="entry name" value="FN3"/>
    <property type="match status" value="2"/>
</dbReference>
<keyword evidence="6" id="KW-1015">Disulfide bond</keyword>
<dbReference type="FunFam" id="2.60.40.10:FF:000774">
    <property type="entry name" value="Hepatitis A virus cellular receptor 1"/>
    <property type="match status" value="1"/>
</dbReference>
<dbReference type="GO" id="GO:0016020">
    <property type="term" value="C:membrane"/>
    <property type="evidence" value="ECO:0007669"/>
    <property type="project" value="UniProtKB-SubCell"/>
</dbReference>
<comment type="subcellular location">
    <subcellularLocation>
        <location evidence="1">Membrane</location>
        <topology evidence="1">Single-pass type I membrane protein</topology>
    </subcellularLocation>
</comment>
<dbReference type="Gene3D" id="2.60.40.10">
    <property type="entry name" value="Immunoglobulins"/>
    <property type="match status" value="3"/>
</dbReference>
<dbReference type="Proteomes" id="UP001460270">
    <property type="component" value="Unassembled WGS sequence"/>
</dbReference>
<evidence type="ECO:0000256" key="9">
    <source>
        <dbReference type="ARBA" id="ARBA00038203"/>
    </source>
</evidence>
<evidence type="ECO:0000256" key="7">
    <source>
        <dbReference type="ARBA" id="ARBA00023180"/>
    </source>
</evidence>
<evidence type="ECO:0000256" key="11">
    <source>
        <dbReference type="SAM" id="SignalP"/>
    </source>
</evidence>
<feature type="chain" id="PRO_5043754623" evidence="11">
    <location>
        <begin position="20"/>
        <end position="500"/>
    </location>
</feature>
<comment type="similarity">
    <text evidence="9">Belongs to the immunoglobulin superfamily. TIM family.</text>
</comment>
<dbReference type="SMART" id="SM00060">
    <property type="entry name" value="FN3"/>
    <property type="match status" value="2"/>
</dbReference>
<keyword evidence="8" id="KW-0393">Immunoglobulin domain</keyword>
<name>A0AAW0PCL2_9GOBI</name>
<dbReference type="CDD" id="cd00063">
    <property type="entry name" value="FN3"/>
    <property type="match status" value="2"/>
</dbReference>
<keyword evidence="7" id="KW-0325">Glycoprotein</keyword>
<dbReference type="InterPro" id="IPR003961">
    <property type="entry name" value="FN3_dom"/>
</dbReference>
<evidence type="ECO:0000259" key="13">
    <source>
        <dbReference type="PROSITE" id="PS50853"/>
    </source>
</evidence>
<evidence type="ECO:0000256" key="8">
    <source>
        <dbReference type="ARBA" id="ARBA00023319"/>
    </source>
</evidence>
<keyword evidence="3 11" id="KW-0732">Signal</keyword>
<feature type="signal peptide" evidence="11">
    <location>
        <begin position="1"/>
        <end position="19"/>
    </location>
</feature>
<feature type="transmembrane region" description="Helical" evidence="10">
    <location>
        <begin position="447"/>
        <end position="467"/>
    </location>
</feature>
<reference evidence="15" key="1">
    <citation type="submission" date="2024-04" db="EMBL/GenBank/DDBJ databases">
        <title>Salinicola lusitanus LLJ914,a marine bacterium isolated from the Okinawa Trough.</title>
        <authorList>
            <person name="Li J."/>
        </authorList>
    </citation>
    <scope>NUCLEOTIDE SEQUENCE [LARGE SCALE GENOMIC DNA]</scope>
</reference>
<dbReference type="GO" id="GO:0060097">
    <property type="term" value="P:cytoskeletal rearrangement involved in phagocytosis, engulfment"/>
    <property type="evidence" value="ECO:0007669"/>
    <property type="project" value="TreeGrafter"/>
</dbReference>
<dbReference type="PROSITE" id="PS50835">
    <property type="entry name" value="IG_LIKE"/>
    <property type="match status" value="1"/>
</dbReference>
<feature type="domain" description="Ig-like" evidence="12">
    <location>
        <begin position="27"/>
        <end position="108"/>
    </location>
</feature>
<proteinExistence type="inferred from homology"/>
<dbReference type="PROSITE" id="PS51257">
    <property type="entry name" value="PROKAR_LIPOPROTEIN"/>
    <property type="match status" value="1"/>
</dbReference>
<organism evidence="14 15">
    <name type="scientific">Mugilogobius chulae</name>
    <name type="common">yellowstripe goby</name>
    <dbReference type="NCBI Taxonomy" id="88201"/>
    <lineage>
        <taxon>Eukaryota</taxon>
        <taxon>Metazoa</taxon>
        <taxon>Chordata</taxon>
        <taxon>Craniata</taxon>
        <taxon>Vertebrata</taxon>
        <taxon>Euteleostomi</taxon>
        <taxon>Actinopterygii</taxon>
        <taxon>Neopterygii</taxon>
        <taxon>Teleostei</taxon>
        <taxon>Neoteleostei</taxon>
        <taxon>Acanthomorphata</taxon>
        <taxon>Gobiaria</taxon>
        <taxon>Gobiiformes</taxon>
        <taxon>Gobioidei</taxon>
        <taxon>Gobiidae</taxon>
        <taxon>Gobionellinae</taxon>
        <taxon>Mugilogobius</taxon>
    </lineage>
</organism>
<accession>A0AAW0PCL2</accession>
<dbReference type="GO" id="GO:0043277">
    <property type="term" value="P:apoptotic cell clearance"/>
    <property type="evidence" value="ECO:0007669"/>
    <property type="project" value="TreeGrafter"/>
</dbReference>
<keyword evidence="2 10" id="KW-0812">Transmembrane</keyword>
<dbReference type="InterPro" id="IPR013783">
    <property type="entry name" value="Ig-like_fold"/>
</dbReference>
<dbReference type="AlphaFoldDB" id="A0AAW0PCL2"/>
<evidence type="ECO:0000256" key="2">
    <source>
        <dbReference type="ARBA" id="ARBA00022692"/>
    </source>
</evidence>
<evidence type="ECO:0000256" key="3">
    <source>
        <dbReference type="ARBA" id="ARBA00022729"/>
    </source>
</evidence>
<dbReference type="SUPFAM" id="SSF49265">
    <property type="entry name" value="Fibronectin type III"/>
    <property type="match status" value="2"/>
</dbReference>
<dbReference type="InterPro" id="IPR007110">
    <property type="entry name" value="Ig-like_dom"/>
</dbReference>
<dbReference type="InterPro" id="IPR003599">
    <property type="entry name" value="Ig_sub"/>
</dbReference>
<dbReference type="InterPro" id="IPR013106">
    <property type="entry name" value="Ig_V-set"/>
</dbReference>
<feature type="domain" description="Fibronectin type-III" evidence="13">
    <location>
        <begin position="129"/>
        <end position="226"/>
    </location>
</feature>
<dbReference type="GO" id="GO:0001786">
    <property type="term" value="F:phosphatidylserine binding"/>
    <property type="evidence" value="ECO:0007669"/>
    <property type="project" value="TreeGrafter"/>
</dbReference>
<evidence type="ECO:0000313" key="14">
    <source>
        <dbReference type="EMBL" id="KAK7922846.1"/>
    </source>
</evidence>
<gene>
    <name evidence="14" type="ORF">WMY93_009748</name>
</gene>
<evidence type="ECO:0000256" key="4">
    <source>
        <dbReference type="ARBA" id="ARBA00022989"/>
    </source>
</evidence>
<evidence type="ECO:0000313" key="15">
    <source>
        <dbReference type="Proteomes" id="UP001460270"/>
    </source>
</evidence>
<dbReference type="SMART" id="SM00409">
    <property type="entry name" value="IG"/>
    <property type="match status" value="1"/>
</dbReference>
<comment type="caution">
    <text evidence="14">The sequence shown here is derived from an EMBL/GenBank/DDBJ whole genome shotgun (WGS) entry which is preliminary data.</text>
</comment>
<dbReference type="EMBL" id="JBBPFD010000006">
    <property type="protein sequence ID" value="KAK7922846.1"/>
    <property type="molecule type" value="Genomic_DNA"/>
</dbReference>
<evidence type="ECO:0000256" key="1">
    <source>
        <dbReference type="ARBA" id="ARBA00004479"/>
    </source>
</evidence>
<dbReference type="InterPro" id="IPR036179">
    <property type="entry name" value="Ig-like_dom_sf"/>
</dbReference>
<keyword evidence="5 10" id="KW-0472">Membrane</keyword>
<evidence type="ECO:0000256" key="10">
    <source>
        <dbReference type="SAM" id="Phobius"/>
    </source>
</evidence>
<protein>
    <submittedName>
        <fullName evidence="14">Uncharacterized protein</fullName>
    </submittedName>
</protein>